<evidence type="ECO:0000259" key="11">
    <source>
        <dbReference type="Pfam" id="PF00593"/>
    </source>
</evidence>
<feature type="domain" description="TonB-dependent receptor plug" evidence="12">
    <location>
        <begin position="121"/>
        <end position="231"/>
    </location>
</feature>
<keyword evidence="14" id="KW-1185">Reference proteome</keyword>
<feature type="domain" description="TonB-dependent receptor-like beta-barrel" evidence="11">
    <location>
        <begin position="389"/>
        <end position="957"/>
    </location>
</feature>
<evidence type="ECO:0000256" key="5">
    <source>
        <dbReference type="ARBA" id="ARBA00023077"/>
    </source>
</evidence>
<organism evidence="13 14">
    <name type="scientific">Chitinophaga japonensis</name>
    <name type="common">Flexibacter japonensis</name>
    <dbReference type="NCBI Taxonomy" id="104662"/>
    <lineage>
        <taxon>Bacteria</taxon>
        <taxon>Pseudomonadati</taxon>
        <taxon>Bacteroidota</taxon>
        <taxon>Chitinophagia</taxon>
        <taxon>Chitinophagales</taxon>
        <taxon>Chitinophagaceae</taxon>
        <taxon>Chitinophaga</taxon>
    </lineage>
</organism>
<evidence type="ECO:0000256" key="8">
    <source>
        <dbReference type="PROSITE-ProRule" id="PRU01360"/>
    </source>
</evidence>
<dbReference type="SUPFAM" id="SSF56935">
    <property type="entry name" value="Porins"/>
    <property type="match status" value="1"/>
</dbReference>
<dbReference type="InterPro" id="IPR008969">
    <property type="entry name" value="CarboxyPept-like_regulatory"/>
</dbReference>
<comment type="subcellular location">
    <subcellularLocation>
        <location evidence="1 8">Cell outer membrane</location>
        <topology evidence="1 8">Multi-pass membrane protein</topology>
    </subcellularLocation>
</comment>
<dbReference type="RefSeq" id="WP_145710603.1">
    <property type="nucleotide sequence ID" value="NZ_BAAAFY010000001.1"/>
</dbReference>
<dbReference type="Gene3D" id="2.60.40.1120">
    <property type="entry name" value="Carboxypeptidase-like, regulatory domain"/>
    <property type="match status" value="1"/>
</dbReference>
<evidence type="ECO:0000256" key="9">
    <source>
        <dbReference type="RuleBase" id="RU003357"/>
    </source>
</evidence>
<reference evidence="13 14" key="1">
    <citation type="journal article" date="2013" name="Stand. Genomic Sci.">
        <title>Genomic Encyclopedia of Type Strains, Phase I: The one thousand microbial genomes (KMG-I) project.</title>
        <authorList>
            <person name="Kyrpides N.C."/>
            <person name="Woyke T."/>
            <person name="Eisen J.A."/>
            <person name="Garrity G."/>
            <person name="Lilburn T.G."/>
            <person name="Beck B.J."/>
            <person name="Whitman W.B."/>
            <person name="Hugenholtz P."/>
            <person name="Klenk H.P."/>
        </authorList>
    </citation>
    <scope>NUCLEOTIDE SEQUENCE [LARGE SCALE GENOMIC DNA]</scope>
    <source>
        <strain evidence="13 14">DSM 13484</strain>
    </source>
</reference>
<evidence type="ECO:0000259" key="12">
    <source>
        <dbReference type="Pfam" id="PF07715"/>
    </source>
</evidence>
<dbReference type="Gene3D" id="2.170.130.10">
    <property type="entry name" value="TonB-dependent receptor, plug domain"/>
    <property type="match status" value="1"/>
</dbReference>
<evidence type="ECO:0000256" key="1">
    <source>
        <dbReference type="ARBA" id="ARBA00004571"/>
    </source>
</evidence>
<sequence length="998" mass="110790">MKTSSLLRNFAWCLVALLSLAQIVFAQGKVISGTVTDADNQDPLPGVTVQIKGTSTGTITTADGTFKLNNVPASAKTLVFSFVGYETKEVTLEEGKATYTITLQNGKALDEVVVVGYGTQKKKDITGAVTKVTTKEFNTGVISNPLQQVQGKVAGLVIVQPGSDPNENLTVRLRGSTSLEGQPPLLVVDGVAIDDFNRGINAIAPGDIESYDILRDASSAAIYGARGANGVIIITTKKGKAGKTTVEYNGYVSTESVANNIDVLSADEWRAATAGNATAAALDKGANTDWPDEITQTAFSHNHNVAVGGGTDKFNYRASLSYLDQEGVVLNSGKDMLSARLNIQQKSFNDRLTVTAGINTTVTNRKFLPGQNLDPKAKTVGQSNIFNLAFNYLPVWPVYNPDGTYYQVIDFDLENPLFDLLEIHNRRKDNFWQGHAKADYELVKGLTVGVFGAISRSNDVGDYFEPRVPEKNNKTFGARYNYNKQVTNFDMHLNYKKTFGGDKHSVDFTFVHEYNRFVNDGFGVLARGFLIPDILTNNLGTNTDIRNNDPFSYKDEVLLASFLGRLVYSFDNRYSVTLNYRRDGSSKFGPNNRWGNFPSAGLAWTISSEEFFKKLAVVNYLKLRVTYGTTGNQEDIDPYPYQLLYGASDKFYYGGEVLQGYGINQLNNPDLKWEVRHSFNIGMDFSLFNSRLNGTVDYFNDKTKDLLFNYDLPQPPFLTNRVVANAADAENKGIEITLNGDVIRNSKFTWNAAFNLGTLRNKITNLSGKFQGADLSITARNYGYADGRGLSNAYITRLVNGHPAGVFWLHEFVELRDGHEYYAHYDDKGQRVGLIRSDSATDADRVYIDPTPKFTYGFTNSFTYGNFDLSFFIRGVQGAKIFANTLLNLSTVTRLPGNNVEKSALTNGFTAQPQPSTYWLKDASYLRMENLTFGYNFKPGSLKYIQSLRLYLAANNLFIITDYPGIDPEVKVEGDRRYIDRSYYPKTRSFTFGVNVNF</sequence>
<evidence type="ECO:0000256" key="4">
    <source>
        <dbReference type="ARBA" id="ARBA00022692"/>
    </source>
</evidence>
<feature type="chain" id="PRO_5022235184" evidence="10">
    <location>
        <begin position="27"/>
        <end position="998"/>
    </location>
</feature>
<dbReference type="AlphaFoldDB" id="A0A562TD68"/>
<keyword evidence="10" id="KW-0732">Signal</keyword>
<accession>A0A562TD68</accession>
<keyword evidence="7 8" id="KW-0998">Cell outer membrane</keyword>
<dbReference type="SUPFAM" id="SSF49464">
    <property type="entry name" value="Carboxypeptidase regulatory domain-like"/>
    <property type="match status" value="1"/>
</dbReference>
<dbReference type="EMBL" id="VLLG01000002">
    <property type="protein sequence ID" value="TWI91452.1"/>
    <property type="molecule type" value="Genomic_DNA"/>
</dbReference>
<dbReference type="Pfam" id="PF07715">
    <property type="entry name" value="Plug"/>
    <property type="match status" value="1"/>
</dbReference>
<dbReference type="InterPro" id="IPR036942">
    <property type="entry name" value="Beta-barrel_TonB_sf"/>
</dbReference>
<dbReference type="NCBIfam" id="TIGR04056">
    <property type="entry name" value="OMP_RagA_SusC"/>
    <property type="match status" value="1"/>
</dbReference>
<keyword evidence="2 8" id="KW-0813">Transport</keyword>
<evidence type="ECO:0000256" key="3">
    <source>
        <dbReference type="ARBA" id="ARBA00022452"/>
    </source>
</evidence>
<keyword evidence="13" id="KW-0675">Receptor</keyword>
<evidence type="ECO:0000256" key="10">
    <source>
        <dbReference type="SAM" id="SignalP"/>
    </source>
</evidence>
<dbReference type="OrthoDB" id="9768177at2"/>
<evidence type="ECO:0000313" key="14">
    <source>
        <dbReference type="Proteomes" id="UP000316778"/>
    </source>
</evidence>
<dbReference type="NCBIfam" id="TIGR04057">
    <property type="entry name" value="SusC_RagA_signa"/>
    <property type="match status" value="1"/>
</dbReference>
<keyword evidence="3 8" id="KW-1134">Transmembrane beta strand</keyword>
<comment type="caution">
    <text evidence="13">The sequence shown here is derived from an EMBL/GenBank/DDBJ whole genome shotgun (WGS) entry which is preliminary data.</text>
</comment>
<evidence type="ECO:0000256" key="7">
    <source>
        <dbReference type="ARBA" id="ARBA00023237"/>
    </source>
</evidence>
<evidence type="ECO:0000256" key="2">
    <source>
        <dbReference type="ARBA" id="ARBA00022448"/>
    </source>
</evidence>
<dbReference type="InterPro" id="IPR023997">
    <property type="entry name" value="TonB-dep_OMP_SusC/RagA_CS"/>
</dbReference>
<dbReference type="Pfam" id="PF00593">
    <property type="entry name" value="TonB_dep_Rec_b-barrel"/>
    <property type="match status" value="1"/>
</dbReference>
<feature type="signal peptide" evidence="10">
    <location>
        <begin position="1"/>
        <end position="26"/>
    </location>
</feature>
<evidence type="ECO:0000313" key="13">
    <source>
        <dbReference type="EMBL" id="TWI91452.1"/>
    </source>
</evidence>
<dbReference type="InterPro" id="IPR039426">
    <property type="entry name" value="TonB-dep_rcpt-like"/>
</dbReference>
<dbReference type="InterPro" id="IPR012910">
    <property type="entry name" value="Plug_dom"/>
</dbReference>
<dbReference type="InterPro" id="IPR000531">
    <property type="entry name" value="Beta-barrel_TonB"/>
</dbReference>
<keyword evidence="6 8" id="KW-0472">Membrane</keyword>
<dbReference type="Proteomes" id="UP000316778">
    <property type="component" value="Unassembled WGS sequence"/>
</dbReference>
<evidence type="ECO:0000256" key="6">
    <source>
        <dbReference type="ARBA" id="ARBA00023136"/>
    </source>
</evidence>
<dbReference type="Gene3D" id="2.40.170.20">
    <property type="entry name" value="TonB-dependent receptor, beta-barrel domain"/>
    <property type="match status" value="1"/>
</dbReference>
<dbReference type="InterPro" id="IPR037066">
    <property type="entry name" value="Plug_dom_sf"/>
</dbReference>
<dbReference type="Pfam" id="PF13715">
    <property type="entry name" value="CarbopepD_reg_2"/>
    <property type="match status" value="1"/>
</dbReference>
<dbReference type="InterPro" id="IPR023996">
    <property type="entry name" value="TonB-dep_OMP_SusC/RagA"/>
</dbReference>
<gene>
    <name evidence="13" type="ORF">LX66_0821</name>
</gene>
<keyword evidence="5 9" id="KW-0798">TonB box</keyword>
<dbReference type="PROSITE" id="PS52016">
    <property type="entry name" value="TONB_DEPENDENT_REC_3"/>
    <property type="match status" value="1"/>
</dbReference>
<keyword evidence="4 8" id="KW-0812">Transmembrane</keyword>
<proteinExistence type="inferred from homology"/>
<comment type="similarity">
    <text evidence="8 9">Belongs to the TonB-dependent receptor family.</text>
</comment>
<dbReference type="GO" id="GO:0009279">
    <property type="term" value="C:cell outer membrane"/>
    <property type="evidence" value="ECO:0007669"/>
    <property type="project" value="UniProtKB-SubCell"/>
</dbReference>
<protein>
    <submittedName>
        <fullName evidence="13">Iron complex outermembrane receptor protein</fullName>
    </submittedName>
</protein>
<name>A0A562TD68_CHIJA</name>